<dbReference type="PANTHER" id="PTHR36180">
    <property type="entry name" value="DNA-BINDING PROTEIN-RELATED-RELATED"/>
    <property type="match status" value="1"/>
</dbReference>
<sequence>MDGAISTPSWRKNLRTIELDGEPWFHAADVCRCLGLDVRRGVYMYTNRLHEDEKQLVTRSQIAGSLGDSPWPHRGATVLSESGLYKLILRSDKDTARPFQDWVTKEVLPAIRKTGERIDLQTNEKSGRF</sequence>
<dbReference type="InterPro" id="IPR003497">
    <property type="entry name" value="BRO_N_domain"/>
</dbReference>
<reference evidence="2 3" key="1">
    <citation type="submission" date="2022-10" db="EMBL/GenBank/DDBJ databases">
        <title>Erythrobacter sp. sf7 Genome sequencing.</title>
        <authorList>
            <person name="Park S."/>
        </authorList>
    </citation>
    <scope>NUCLEOTIDE SEQUENCE [LARGE SCALE GENOMIC DNA]</scope>
    <source>
        <strain evidence="3">sf7</strain>
    </source>
</reference>
<dbReference type="RefSeq" id="WP_273678052.1">
    <property type="nucleotide sequence ID" value="NZ_JAQQXQ010000006.1"/>
</dbReference>
<dbReference type="Proteomes" id="UP001216558">
    <property type="component" value="Unassembled WGS sequence"/>
</dbReference>
<dbReference type="PANTHER" id="PTHR36180:SF2">
    <property type="entry name" value="BRO FAMILY PROTEIN"/>
    <property type="match status" value="1"/>
</dbReference>
<name>A0ABT5JQC2_9SPHN</name>
<accession>A0ABT5JQC2</accession>
<evidence type="ECO:0000259" key="1">
    <source>
        <dbReference type="PROSITE" id="PS51750"/>
    </source>
</evidence>
<evidence type="ECO:0000313" key="2">
    <source>
        <dbReference type="EMBL" id="MDC8754848.1"/>
    </source>
</evidence>
<keyword evidence="3" id="KW-1185">Reference proteome</keyword>
<dbReference type="Pfam" id="PF02498">
    <property type="entry name" value="Bro-N"/>
    <property type="match status" value="1"/>
</dbReference>
<dbReference type="PROSITE" id="PS51750">
    <property type="entry name" value="BRO_N"/>
    <property type="match status" value="1"/>
</dbReference>
<comment type="caution">
    <text evidence="2">The sequence shown here is derived from an EMBL/GenBank/DDBJ whole genome shotgun (WGS) entry which is preliminary data.</text>
</comment>
<gene>
    <name evidence="2" type="ORF">OIK40_09370</name>
</gene>
<proteinExistence type="predicted"/>
<evidence type="ECO:0000313" key="3">
    <source>
        <dbReference type="Proteomes" id="UP001216558"/>
    </source>
</evidence>
<dbReference type="SMART" id="SM01040">
    <property type="entry name" value="Bro-N"/>
    <property type="match status" value="1"/>
</dbReference>
<organism evidence="2 3">
    <name type="scientific">Erythrobacter fulvus</name>
    <dbReference type="NCBI Taxonomy" id="2987523"/>
    <lineage>
        <taxon>Bacteria</taxon>
        <taxon>Pseudomonadati</taxon>
        <taxon>Pseudomonadota</taxon>
        <taxon>Alphaproteobacteria</taxon>
        <taxon>Sphingomonadales</taxon>
        <taxon>Erythrobacteraceae</taxon>
        <taxon>Erythrobacter/Porphyrobacter group</taxon>
        <taxon>Erythrobacter</taxon>
    </lineage>
</organism>
<feature type="domain" description="Bro-N" evidence="1">
    <location>
        <begin position="1"/>
        <end position="115"/>
    </location>
</feature>
<dbReference type="EMBL" id="JAQQXQ010000006">
    <property type="protein sequence ID" value="MDC8754848.1"/>
    <property type="molecule type" value="Genomic_DNA"/>
</dbReference>
<protein>
    <submittedName>
        <fullName evidence="2">BRO family protein</fullName>
    </submittedName>
</protein>